<protein>
    <submittedName>
        <fullName evidence="1">Uncharacterized protein</fullName>
    </submittedName>
</protein>
<organism evidence="1 2">
    <name type="scientific">Paenibacillus abyssi</name>
    <dbReference type="NCBI Taxonomy" id="1340531"/>
    <lineage>
        <taxon>Bacteria</taxon>
        <taxon>Bacillati</taxon>
        <taxon>Bacillota</taxon>
        <taxon>Bacilli</taxon>
        <taxon>Bacillales</taxon>
        <taxon>Paenibacillaceae</taxon>
        <taxon>Paenibacillus</taxon>
    </lineage>
</organism>
<dbReference type="Proteomes" id="UP000644756">
    <property type="component" value="Unassembled WGS sequence"/>
</dbReference>
<gene>
    <name evidence="1" type="ORF">GCM10010916_25750</name>
</gene>
<name>A0A917D1M3_9BACL</name>
<reference evidence="1" key="2">
    <citation type="submission" date="2020-09" db="EMBL/GenBank/DDBJ databases">
        <authorList>
            <person name="Sun Q."/>
            <person name="Zhou Y."/>
        </authorList>
    </citation>
    <scope>NUCLEOTIDE SEQUENCE</scope>
    <source>
        <strain evidence="1">CGMCC 1.12987</strain>
    </source>
</reference>
<evidence type="ECO:0000313" key="1">
    <source>
        <dbReference type="EMBL" id="GGG07703.1"/>
    </source>
</evidence>
<keyword evidence="2" id="KW-1185">Reference proteome</keyword>
<evidence type="ECO:0000313" key="2">
    <source>
        <dbReference type="Proteomes" id="UP000644756"/>
    </source>
</evidence>
<sequence length="98" mass="11215">MRIEEYQINLLLKKVSAEEEAMLKNVIHKQFGVSVGLTPKELSEMKLEVLTPLLNMLRGLVLTKQHKPDIRGAHYSLQSKSLPRKVVFGRVDNMDSQE</sequence>
<dbReference type="EMBL" id="BMGR01000008">
    <property type="protein sequence ID" value="GGG07703.1"/>
    <property type="molecule type" value="Genomic_DNA"/>
</dbReference>
<accession>A0A917D1M3</accession>
<proteinExistence type="predicted"/>
<dbReference type="RefSeq" id="WP_188531475.1">
    <property type="nucleotide sequence ID" value="NZ_BMGR01000008.1"/>
</dbReference>
<reference evidence="1" key="1">
    <citation type="journal article" date="2014" name="Int. J. Syst. Evol. Microbiol.">
        <title>Complete genome sequence of Corynebacterium casei LMG S-19264T (=DSM 44701T), isolated from a smear-ripened cheese.</title>
        <authorList>
            <consortium name="US DOE Joint Genome Institute (JGI-PGF)"/>
            <person name="Walter F."/>
            <person name="Albersmeier A."/>
            <person name="Kalinowski J."/>
            <person name="Ruckert C."/>
        </authorList>
    </citation>
    <scope>NUCLEOTIDE SEQUENCE</scope>
    <source>
        <strain evidence="1">CGMCC 1.12987</strain>
    </source>
</reference>
<dbReference type="AlphaFoldDB" id="A0A917D1M3"/>
<comment type="caution">
    <text evidence="1">The sequence shown here is derived from an EMBL/GenBank/DDBJ whole genome shotgun (WGS) entry which is preliminary data.</text>
</comment>